<dbReference type="EMBL" id="JZWV01000028">
    <property type="protein sequence ID" value="KJY39164.1"/>
    <property type="molecule type" value="Genomic_DNA"/>
</dbReference>
<evidence type="ECO:0008006" key="3">
    <source>
        <dbReference type="Google" id="ProtNLM"/>
    </source>
</evidence>
<comment type="caution">
    <text evidence="1">The sequence shown here is derived from an EMBL/GenBank/DDBJ whole genome shotgun (WGS) entry which is preliminary data.</text>
</comment>
<protein>
    <recommendedName>
        <fullName evidence="3">YqcI/YcgG family protein</fullName>
    </recommendedName>
</protein>
<gene>
    <name evidence="1" type="ORF">VR44_02045</name>
</gene>
<name>A0A0F4JZB0_9ACTN</name>
<dbReference type="AlphaFoldDB" id="A0A0F4JZB0"/>
<proteinExistence type="predicted"/>
<reference evidence="1 2" key="1">
    <citation type="submission" date="2015-02" db="EMBL/GenBank/DDBJ databases">
        <authorList>
            <person name="Ju K.-S."/>
            <person name="Doroghazi J.R."/>
            <person name="Metcalf W."/>
        </authorList>
    </citation>
    <scope>NUCLEOTIDE SEQUENCE [LARGE SCALE GENOMIC DNA]</scope>
    <source>
        <strain evidence="1 2">NRRL ISP-5550</strain>
    </source>
</reference>
<organism evidence="1 2">
    <name type="scientific">Streptomyces katrae</name>
    <dbReference type="NCBI Taxonomy" id="68223"/>
    <lineage>
        <taxon>Bacteria</taxon>
        <taxon>Bacillati</taxon>
        <taxon>Actinomycetota</taxon>
        <taxon>Actinomycetes</taxon>
        <taxon>Kitasatosporales</taxon>
        <taxon>Streptomycetaceae</taxon>
        <taxon>Streptomyces</taxon>
    </lineage>
</organism>
<evidence type="ECO:0000313" key="1">
    <source>
        <dbReference type="EMBL" id="KJY39164.1"/>
    </source>
</evidence>
<dbReference type="PANTHER" id="PTHR40045:SF1">
    <property type="entry name" value="YQCI_YCGG FAMILY PROTEIN"/>
    <property type="match status" value="1"/>
</dbReference>
<dbReference type="Proteomes" id="UP000033551">
    <property type="component" value="Unassembled WGS sequence"/>
</dbReference>
<dbReference type="PATRIC" id="fig|68223.7.peg.5817"/>
<dbReference type="PANTHER" id="PTHR40045">
    <property type="entry name" value="YCGG FAMILY PROTEIN"/>
    <property type="match status" value="1"/>
</dbReference>
<keyword evidence="2" id="KW-1185">Reference proteome</keyword>
<dbReference type="InterPro" id="IPR014988">
    <property type="entry name" value="Uncharacterised_YqcI/YcgG"/>
</dbReference>
<dbReference type="STRING" id="68223.GCA_002028425_03427"/>
<dbReference type="Pfam" id="PF08892">
    <property type="entry name" value="YqcI_YcgG"/>
    <property type="match status" value="1"/>
</dbReference>
<sequence>MVPQAQTTEFEEGWQRTAVEEITERLTAPDFPCVFSRNAFRKQLLRFVFVPDGGSGGIRHLAAALTEYVEEAGRWDGQLDTAYPLVVVFSPEAVAGESVEEYHAFGWHVLQELHRVDPAPWPAGVARQPGDEAWSMCFNGMPLFCNMSNPGHRIRRSRNLGRSFVLVINPRERFDVFAGDTPSGRKVRANIRNRIQRYDGVPHSPQLGSYGIGALEWHQYGLIEENTGRSDVCPFSPRIDDDTQRTS</sequence>
<accession>A0A0F4JZB0</accession>
<evidence type="ECO:0000313" key="2">
    <source>
        <dbReference type="Proteomes" id="UP000033551"/>
    </source>
</evidence>